<accession>A0AA41RXY5</accession>
<evidence type="ECO:0000313" key="4">
    <source>
        <dbReference type="Proteomes" id="UP001177140"/>
    </source>
</evidence>
<comment type="caution">
    <text evidence="3">The sequence shown here is derived from an EMBL/GenBank/DDBJ whole genome shotgun (WGS) entry which is preliminary data.</text>
</comment>
<evidence type="ECO:0000259" key="2">
    <source>
        <dbReference type="Pfam" id="PF24847"/>
    </source>
</evidence>
<feature type="domain" description="DUF7722" evidence="2">
    <location>
        <begin position="70"/>
        <end position="116"/>
    </location>
</feature>
<dbReference type="AlphaFoldDB" id="A0AA41RXY5"/>
<dbReference type="InterPro" id="IPR056139">
    <property type="entry name" value="DUF7722"/>
</dbReference>
<dbReference type="EMBL" id="JAJJMA010046380">
    <property type="protein sequence ID" value="MCL7025526.1"/>
    <property type="molecule type" value="Genomic_DNA"/>
</dbReference>
<evidence type="ECO:0000256" key="1">
    <source>
        <dbReference type="SAM" id="MobiDB-lite"/>
    </source>
</evidence>
<gene>
    <name evidence="3" type="ORF">MKW94_028737</name>
</gene>
<dbReference type="PANTHER" id="PTHR33513">
    <property type="entry name" value="OS06G0523300 PROTEIN"/>
    <property type="match status" value="1"/>
</dbReference>
<organism evidence="3 4">
    <name type="scientific">Papaver nudicaule</name>
    <name type="common">Iceland poppy</name>
    <dbReference type="NCBI Taxonomy" id="74823"/>
    <lineage>
        <taxon>Eukaryota</taxon>
        <taxon>Viridiplantae</taxon>
        <taxon>Streptophyta</taxon>
        <taxon>Embryophyta</taxon>
        <taxon>Tracheophyta</taxon>
        <taxon>Spermatophyta</taxon>
        <taxon>Magnoliopsida</taxon>
        <taxon>Ranunculales</taxon>
        <taxon>Papaveraceae</taxon>
        <taxon>Papaveroideae</taxon>
        <taxon>Papaver</taxon>
    </lineage>
</organism>
<feature type="region of interest" description="Disordered" evidence="1">
    <location>
        <begin position="22"/>
        <end position="42"/>
    </location>
</feature>
<keyword evidence="4" id="KW-1185">Reference proteome</keyword>
<proteinExistence type="predicted"/>
<sequence>METFMLMKWLVNSIGTMNYGYKKNSSSSSKNDKAHHEISSYSMHDDDDEKIMKFNKVTTKCGGFQMPLHYPRYKKSDYERMEEWKVDMLLREYGLDSFKGTLDEKREFAMGTFLWPDQL</sequence>
<name>A0AA41RXY5_PAPNU</name>
<evidence type="ECO:0000313" key="3">
    <source>
        <dbReference type="EMBL" id="MCL7025526.1"/>
    </source>
</evidence>
<dbReference type="Pfam" id="PF24847">
    <property type="entry name" value="DUF7722"/>
    <property type="match status" value="1"/>
</dbReference>
<dbReference type="PANTHER" id="PTHR33513:SF4">
    <property type="entry name" value="GB|AAF04428.1"/>
    <property type="match status" value="1"/>
</dbReference>
<reference evidence="3" key="1">
    <citation type="submission" date="2022-03" db="EMBL/GenBank/DDBJ databases">
        <title>A functionally conserved STORR gene fusion in Papaver species that diverged 16.8 million years ago.</title>
        <authorList>
            <person name="Catania T."/>
        </authorList>
    </citation>
    <scope>NUCLEOTIDE SEQUENCE</scope>
    <source>
        <strain evidence="3">S-191538</strain>
    </source>
</reference>
<dbReference type="Proteomes" id="UP001177140">
    <property type="component" value="Unassembled WGS sequence"/>
</dbReference>
<protein>
    <recommendedName>
        <fullName evidence="2">DUF7722 domain-containing protein</fullName>
    </recommendedName>
</protein>